<evidence type="ECO:0000256" key="16">
    <source>
        <dbReference type="SAM" id="SignalP"/>
    </source>
</evidence>
<protein>
    <recommendedName>
        <fullName evidence="15">lytic cellulose monooxygenase (C4-dehydrogenating)</fullName>
        <ecNumber evidence="15">1.14.99.56</ecNumber>
    </recommendedName>
</protein>
<keyword evidence="11" id="KW-0119">Carbohydrate metabolism</keyword>
<dbReference type="PANTHER" id="PTHR33353">
    <property type="entry name" value="PUTATIVE (AFU_ORTHOLOGUE AFUA_1G12560)-RELATED"/>
    <property type="match status" value="1"/>
</dbReference>
<evidence type="ECO:0000256" key="13">
    <source>
        <dbReference type="ARBA" id="ARBA00044502"/>
    </source>
</evidence>
<gene>
    <name evidence="18" type="ORF">PMIN01_06687</name>
</gene>
<keyword evidence="4" id="KW-0479">Metal-binding</keyword>
<evidence type="ECO:0000256" key="11">
    <source>
        <dbReference type="ARBA" id="ARBA00023277"/>
    </source>
</evidence>
<keyword evidence="12" id="KW-0624">Polysaccharide degradation</keyword>
<keyword evidence="9" id="KW-0503">Monooxygenase</keyword>
<dbReference type="GO" id="GO:0005576">
    <property type="term" value="C:extracellular region"/>
    <property type="evidence" value="ECO:0007669"/>
    <property type="project" value="UniProtKB-SubCell"/>
</dbReference>
<evidence type="ECO:0000313" key="19">
    <source>
        <dbReference type="Proteomes" id="UP000756921"/>
    </source>
</evidence>
<evidence type="ECO:0000256" key="8">
    <source>
        <dbReference type="ARBA" id="ARBA00023008"/>
    </source>
</evidence>
<comment type="subcellular location">
    <subcellularLocation>
        <location evidence="2">Secreted</location>
    </subcellularLocation>
</comment>
<dbReference type="GO" id="GO:0004497">
    <property type="term" value="F:monooxygenase activity"/>
    <property type="evidence" value="ECO:0007669"/>
    <property type="project" value="UniProtKB-KW"/>
</dbReference>
<dbReference type="AlphaFoldDB" id="A0A9P6GGP0"/>
<keyword evidence="6" id="KW-0136">Cellulose degradation</keyword>
<keyword evidence="5 16" id="KW-0732">Signal</keyword>
<sequence length="229" mass="23739">MKFLGALSLAAAASAHYTFPALVAGGSATSQWQYVRKTTNYQSNGPVTDVTSNQIRCYELSPGSPAQGTFEVAAGSTIGFTAQSSISHPGTLQFYMAKAPSGQTAASFDGSGNVWFKIYEQGPTISGGQLSWPSNGKTQVTVPIPKSLPSGEYLFRVEHIALHSAGSAGGAQFYISCAQVKVTGGGSGTPGPLVSFPGAYKATDPGILINIYYPVPTSYTPPGPKVWSG</sequence>
<evidence type="ECO:0000313" key="18">
    <source>
        <dbReference type="EMBL" id="KAF9735282.1"/>
    </source>
</evidence>
<evidence type="ECO:0000256" key="5">
    <source>
        <dbReference type="ARBA" id="ARBA00022729"/>
    </source>
</evidence>
<dbReference type="GO" id="GO:0046872">
    <property type="term" value="F:metal ion binding"/>
    <property type="evidence" value="ECO:0007669"/>
    <property type="project" value="UniProtKB-KW"/>
</dbReference>
<proteinExistence type="inferred from homology"/>
<evidence type="ECO:0000256" key="14">
    <source>
        <dbReference type="ARBA" id="ARBA00045077"/>
    </source>
</evidence>
<evidence type="ECO:0000256" key="9">
    <source>
        <dbReference type="ARBA" id="ARBA00023033"/>
    </source>
</evidence>
<keyword evidence="8" id="KW-0186">Copper</keyword>
<feature type="chain" id="PRO_5040223510" description="lytic cellulose monooxygenase (C4-dehydrogenating)" evidence="16">
    <location>
        <begin position="16"/>
        <end position="229"/>
    </location>
</feature>
<evidence type="ECO:0000259" key="17">
    <source>
        <dbReference type="Pfam" id="PF03443"/>
    </source>
</evidence>
<evidence type="ECO:0000256" key="4">
    <source>
        <dbReference type="ARBA" id="ARBA00022723"/>
    </source>
</evidence>
<dbReference type="CDD" id="cd21175">
    <property type="entry name" value="LPMO_AA9"/>
    <property type="match status" value="1"/>
</dbReference>
<dbReference type="GO" id="GO:0030245">
    <property type="term" value="P:cellulose catabolic process"/>
    <property type="evidence" value="ECO:0007669"/>
    <property type="project" value="UniProtKB-KW"/>
</dbReference>
<evidence type="ECO:0000256" key="2">
    <source>
        <dbReference type="ARBA" id="ARBA00004613"/>
    </source>
</evidence>
<accession>A0A9P6GGP0</accession>
<evidence type="ECO:0000256" key="7">
    <source>
        <dbReference type="ARBA" id="ARBA00023002"/>
    </source>
</evidence>
<dbReference type="InterPro" id="IPR049892">
    <property type="entry name" value="AA9"/>
</dbReference>
<evidence type="ECO:0000256" key="1">
    <source>
        <dbReference type="ARBA" id="ARBA00001973"/>
    </source>
</evidence>
<reference evidence="18" key="1">
    <citation type="journal article" date="2020" name="Mol. Plant Microbe Interact.">
        <title>Genome Sequence of the Biocontrol Agent Coniothyrium minitans strain Conio (IMI 134523).</title>
        <authorList>
            <person name="Patel D."/>
            <person name="Shittu T.A."/>
            <person name="Baroncelli R."/>
            <person name="Muthumeenakshi S."/>
            <person name="Osborne T.H."/>
            <person name="Janganan T.K."/>
            <person name="Sreenivasaprasad S."/>
        </authorList>
    </citation>
    <scope>NUCLEOTIDE SEQUENCE</scope>
    <source>
        <strain evidence="18">Conio</strain>
    </source>
</reference>
<dbReference type="Gene3D" id="2.70.50.70">
    <property type="match status" value="1"/>
</dbReference>
<keyword evidence="19" id="KW-1185">Reference proteome</keyword>
<organism evidence="18 19">
    <name type="scientific">Paraphaeosphaeria minitans</name>
    <dbReference type="NCBI Taxonomy" id="565426"/>
    <lineage>
        <taxon>Eukaryota</taxon>
        <taxon>Fungi</taxon>
        <taxon>Dikarya</taxon>
        <taxon>Ascomycota</taxon>
        <taxon>Pezizomycotina</taxon>
        <taxon>Dothideomycetes</taxon>
        <taxon>Pleosporomycetidae</taxon>
        <taxon>Pleosporales</taxon>
        <taxon>Massarineae</taxon>
        <taxon>Didymosphaeriaceae</taxon>
        <taxon>Paraphaeosphaeria</taxon>
    </lineage>
</organism>
<keyword evidence="3" id="KW-0964">Secreted</keyword>
<comment type="catalytic activity">
    <reaction evidence="14">
        <text>[(1-&gt;4)-beta-D-glucosyl]n+m + reduced acceptor + O2 = 4-dehydro-beta-D-glucosyl-[(1-&gt;4)-beta-D-glucosyl]n-1 + [(1-&gt;4)-beta-D-glucosyl]m + acceptor + H2O.</text>
        <dbReference type="EC" id="1.14.99.56"/>
    </reaction>
</comment>
<dbReference type="EC" id="1.14.99.56" evidence="15"/>
<comment type="cofactor">
    <cofactor evidence="1">
        <name>Cu(2+)</name>
        <dbReference type="ChEBI" id="CHEBI:29036"/>
    </cofactor>
</comment>
<comment type="caution">
    <text evidence="18">The sequence shown here is derived from an EMBL/GenBank/DDBJ whole genome shotgun (WGS) entry which is preliminary data.</text>
</comment>
<dbReference type="Proteomes" id="UP000756921">
    <property type="component" value="Unassembled WGS sequence"/>
</dbReference>
<evidence type="ECO:0000256" key="6">
    <source>
        <dbReference type="ARBA" id="ARBA00023001"/>
    </source>
</evidence>
<evidence type="ECO:0000256" key="12">
    <source>
        <dbReference type="ARBA" id="ARBA00023326"/>
    </source>
</evidence>
<keyword evidence="10" id="KW-1015">Disulfide bond</keyword>
<feature type="domain" description="Auxiliary Activity family 9 catalytic" evidence="17">
    <location>
        <begin position="16"/>
        <end position="219"/>
    </location>
</feature>
<feature type="signal peptide" evidence="16">
    <location>
        <begin position="1"/>
        <end position="15"/>
    </location>
</feature>
<dbReference type="EMBL" id="WJXW01000006">
    <property type="protein sequence ID" value="KAF9735282.1"/>
    <property type="molecule type" value="Genomic_DNA"/>
</dbReference>
<comment type="similarity">
    <text evidence="13">Belongs to the polysaccharide monooxygenase AA9 family.</text>
</comment>
<dbReference type="OrthoDB" id="5271017at2759"/>
<evidence type="ECO:0000256" key="10">
    <source>
        <dbReference type="ARBA" id="ARBA00023157"/>
    </source>
</evidence>
<keyword evidence="7" id="KW-0560">Oxidoreductase</keyword>
<dbReference type="InterPro" id="IPR005103">
    <property type="entry name" value="AA9_LPMO"/>
</dbReference>
<dbReference type="PANTHER" id="PTHR33353:SF10">
    <property type="entry name" value="ENDO-BETA-1,4-GLUCANASE D"/>
    <property type="match status" value="1"/>
</dbReference>
<name>A0A9P6GGP0_9PLEO</name>
<evidence type="ECO:0000256" key="15">
    <source>
        <dbReference type="ARBA" id="ARBA00047174"/>
    </source>
</evidence>
<dbReference type="Pfam" id="PF03443">
    <property type="entry name" value="AA9"/>
    <property type="match status" value="1"/>
</dbReference>
<evidence type="ECO:0000256" key="3">
    <source>
        <dbReference type="ARBA" id="ARBA00022525"/>
    </source>
</evidence>